<evidence type="ECO:0000313" key="2">
    <source>
        <dbReference type="EMBL" id="KAF7989185.1"/>
    </source>
</evidence>
<dbReference type="Proteomes" id="UP000639338">
    <property type="component" value="Unassembled WGS sequence"/>
</dbReference>
<evidence type="ECO:0000313" key="3">
    <source>
        <dbReference type="Proteomes" id="UP000639338"/>
    </source>
</evidence>
<dbReference type="AlphaFoldDB" id="A0A834XPP1"/>
<dbReference type="EMBL" id="JACMRX010000005">
    <property type="protein sequence ID" value="KAF7989185.1"/>
    <property type="molecule type" value="Genomic_DNA"/>
</dbReference>
<proteinExistence type="predicted"/>
<feature type="compositionally biased region" description="Polar residues" evidence="1">
    <location>
        <begin position="104"/>
        <end position="123"/>
    </location>
</feature>
<feature type="region of interest" description="Disordered" evidence="1">
    <location>
        <begin position="87"/>
        <end position="123"/>
    </location>
</feature>
<accession>A0A834XPP1</accession>
<keyword evidence="3" id="KW-1185">Reference proteome</keyword>
<name>A0A834XPP1_APHGI</name>
<evidence type="ECO:0000256" key="1">
    <source>
        <dbReference type="SAM" id="MobiDB-lite"/>
    </source>
</evidence>
<sequence length="123" mass="13709">MGRKWKDEIKINSIVELLGGNIRPAVPRRRDADCLPIDFHVQSHTDIILHGFHVPDLGVIQDEDVQRVPFDSLLDETGVIDAKRARKYEKPAQAEPEDDAESAISISDESVMSPCSISESDTD</sequence>
<protein>
    <submittedName>
        <fullName evidence="2">Uncharacterized protein</fullName>
    </submittedName>
</protein>
<organism evidence="2 3">
    <name type="scientific">Aphidius gifuensis</name>
    <name type="common">Parasitoid wasp</name>
    <dbReference type="NCBI Taxonomy" id="684658"/>
    <lineage>
        <taxon>Eukaryota</taxon>
        <taxon>Metazoa</taxon>
        <taxon>Ecdysozoa</taxon>
        <taxon>Arthropoda</taxon>
        <taxon>Hexapoda</taxon>
        <taxon>Insecta</taxon>
        <taxon>Pterygota</taxon>
        <taxon>Neoptera</taxon>
        <taxon>Endopterygota</taxon>
        <taxon>Hymenoptera</taxon>
        <taxon>Apocrita</taxon>
        <taxon>Ichneumonoidea</taxon>
        <taxon>Braconidae</taxon>
        <taxon>Aphidiinae</taxon>
        <taxon>Aphidius</taxon>
    </lineage>
</organism>
<gene>
    <name evidence="2" type="ORF">HCN44_007715</name>
</gene>
<comment type="caution">
    <text evidence="2">The sequence shown here is derived from an EMBL/GenBank/DDBJ whole genome shotgun (WGS) entry which is preliminary data.</text>
</comment>
<reference evidence="2 3" key="1">
    <citation type="submission" date="2020-08" db="EMBL/GenBank/DDBJ databases">
        <title>Aphidius gifuensis genome sequencing and assembly.</title>
        <authorList>
            <person name="Du Z."/>
        </authorList>
    </citation>
    <scope>NUCLEOTIDE SEQUENCE [LARGE SCALE GENOMIC DNA]</scope>
    <source>
        <strain evidence="2">YNYX2018</strain>
        <tissue evidence="2">Adults</tissue>
    </source>
</reference>